<accession>C4GDY8</accession>
<sequence>MPEIIEANALQHEYVRHNEEGEKVSSFMALDGVDLTVEEGAFISILGHNGSGKSTLAKHLNALLLPSGGTLYVGGYDTSDPRNTYDVRQTAGMVFQNPDNQIIASVVEEDVGFGPENIGVPTEEIWQRVENALRSVGMWKYHSHSPNRLSGGQKQRVAIAGVMAMEPRCIILDEPTAMLDPKGREEVLRAVHELNRKKRVTIILITHYMEEVVDSDYVFAMDQGKIVLQGTPREVFSHVRRLQTYRLTVPQITLLAHELREAGLAIPEGILTRQELVSALLQLKSCDLSGQGHAISDVVESIPEDGDPGGQGRSGTL</sequence>
<feature type="domain" description="ABC transporter" evidence="9">
    <location>
        <begin position="15"/>
        <end position="248"/>
    </location>
</feature>
<dbReference type="PANTHER" id="PTHR43553">
    <property type="entry name" value="HEAVY METAL TRANSPORTER"/>
    <property type="match status" value="1"/>
</dbReference>
<evidence type="ECO:0000256" key="2">
    <source>
        <dbReference type="ARBA" id="ARBA00005417"/>
    </source>
</evidence>
<dbReference type="HOGENOM" id="CLU_000604_1_22_9"/>
<dbReference type="eggNOG" id="COG1122">
    <property type="taxonomic scope" value="Bacteria"/>
</dbReference>
<dbReference type="PROSITE" id="PS00211">
    <property type="entry name" value="ABC_TRANSPORTER_1"/>
    <property type="match status" value="1"/>
</dbReference>
<evidence type="ECO:0000256" key="4">
    <source>
        <dbReference type="ARBA" id="ARBA00022475"/>
    </source>
</evidence>
<dbReference type="InterPro" id="IPR015856">
    <property type="entry name" value="ABC_transpr_CbiO/EcfA_su"/>
</dbReference>
<dbReference type="NCBIfam" id="TIGR04520">
    <property type="entry name" value="ECF_ATPase_1"/>
    <property type="match status" value="1"/>
</dbReference>
<dbReference type="AlphaFoldDB" id="C4GDY8"/>
<dbReference type="CDD" id="cd03225">
    <property type="entry name" value="ABC_cobalt_CbiO_domain1"/>
    <property type="match status" value="1"/>
</dbReference>
<keyword evidence="3" id="KW-0813">Transport</keyword>
<evidence type="ECO:0000256" key="6">
    <source>
        <dbReference type="ARBA" id="ARBA00022840"/>
    </source>
</evidence>
<dbReference type="InterPro" id="IPR003439">
    <property type="entry name" value="ABC_transporter-like_ATP-bd"/>
</dbReference>
<keyword evidence="6 10" id="KW-0067">ATP-binding</keyword>
<dbReference type="Proteomes" id="UP000003494">
    <property type="component" value="Unassembled WGS sequence"/>
</dbReference>
<dbReference type="Pfam" id="PF00005">
    <property type="entry name" value="ABC_tran"/>
    <property type="match status" value="1"/>
</dbReference>
<dbReference type="PANTHER" id="PTHR43553:SF24">
    <property type="entry name" value="ENERGY-COUPLING FACTOR TRANSPORTER ATP-BINDING PROTEIN ECFA1"/>
    <property type="match status" value="1"/>
</dbReference>
<comment type="caution">
    <text evidence="10">The sequence shown here is derived from an EMBL/GenBank/DDBJ whole genome shotgun (WGS) entry which is preliminary data.</text>
</comment>
<dbReference type="GO" id="GO:0043190">
    <property type="term" value="C:ATP-binding cassette (ABC) transporter complex"/>
    <property type="evidence" value="ECO:0007669"/>
    <property type="project" value="TreeGrafter"/>
</dbReference>
<dbReference type="SUPFAM" id="SSF52540">
    <property type="entry name" value="P-loop containing nucleoside triphosphate hydrolases"/>
    <property type="match status" value="1"/>
</dbReference>
<keyword evidence="8" id="KW-0472">Membrane</keyword>
<evidence type="ECO:0000256" key="5">
    <source>
        <dbReference type="ARBA" id="ARBA00022741"/>
    </source>
</evidence>
<evidence type="ECO:0000256" key="3">
    <source>
        <dbReference type="ARBA" id="ARBA00022448"/>
    </source>
</evidence>
<keyword evidence="5" id="KW-0547">Nucleotide-binding</keyword>
<dbReference type="GO" id="GO:0016887">
    <property type="term" value="F:ATP hydrolysis activity"/>
    <property type="evidence" value="ECO:0007669"/>
    <property type="project" value="InterPro"/>
</dbReference>
<comment type="subcellular location">
    <subcellularLocation>
        <location evidence="1">Cell membrane</location>
        <topology evidence="1">Peripheral membrane protein</topology>
    </subcellularLocation>
</comment>
<dbReference type="FunFam" id="3.40.50.300:FF:000224">
    <property type="entry name" value="Energy-coupling factor transporter ATP-binding protein EcfA"/>
    <property type="match status" value="1"/>
</dbReference>
<evidence type="ECO:0000313" key="11">
    <source>
        <dbReference type="Proteomes" id="UP000003494"/>
    </source>
</evidence>
<dbReference type="EMBL" id="ACIP02000007">
    <property type="protein sequence ID" value="EEP27617.1"/>
    <property type="molecule type" value="Genomic_DNA"/>
</dbReference>
<evidence type="ECO:0000259" key="9">
    <source>
        <dbReference type="PROSITE" id="PS50893"/>
    </source>
</evidence>
<dbReference type="InterPro" id="IPR017871">
    <property type="entry name" value="ABC_transporter-like_CS"/>
</dbReference>
<dbReference type="GO" id="GO:0042626">
    <property type="term" value="F:ATPase-coupled transmembrane transporter activity"/>
    <property type="evidence" value="ECO:0007669"/>
    <property type="project" value="TreeGrafter"/>
</dbReference>
<dbReference type="InterPro" id="IPR050095">
    <property type="entry name" value="ECF_ABC_transporter_ATP-bd"/>
</dbReference>
<dbReference type="PROSITE" id="PS50893">
    <property type="entry name" value="ABC_TRANSPORTER_2"/>
    <property type="match status" value="1"/>
</dbReference>
<reference evidence="10" key="1">
    <citation type="submission" date="2009-04" db="EMBL/GenBank/DDBJ databases">
        <authorList>
            <person name="Weinstock G."/>
            <person name="Sodergren E."/>
            <person name="Clifton S."/>
            <person name="Fulton L."/>
            <person name="Fulton B."/>
            <person name="Courtney L."/>
            <person name="Fronick C."/>
            <person name="Harrison M."/>
            <person name="Strong C."/>
            <person name="Farmer C."/>
            <person name="Delahaunty K."/>
            <person name="Markovic C."/>
            <person name="Hall O."/>
            <person name="Minx P."/>
            <person name="Tomlinson C."/>
            <person name="Mitreva M."/>
            <person name="Nelson J."/>
            <person name="Hou S."/>
            <person name="Wollam A."/>
            <person name="Pepin K.H."/>
            <person name="Johnson M."/>
            <person name="Bhonagiri V."/>
            <person name="Nash W.E."/>
            <person name="Warren W."/>
            <person name="Chinwalla A."/>
            <person name="Mardis E.R."/>
            <person name="Wilson R.K."/>
        </authorList>
    </citation>
    <scope>NUCLEOTIDE SEQUENCE [LARGE SCALE GENOMIC DNA]</scope>
    <source>
        <strain evidence="10">DSM 14600</strain>
    </source>
</reference>
<keyword evidence="7" id="KW-1278">Translocase</keyword>
<dbReference type="InterPro" id="IPR027417">
    <property type="entry name" value="P-loop_NTPase"/>
</dbReference>
<dbReference type="STRING" id="626523.GCWU000342_02314"/>
<dbReference type="InterPro" id="IPR030947">
    <property type="entry name" value="EcfA_1"/>
</dbReference>
<evidence type="ECO:0000256" key="8">
    <source>
        <dbReference type="ARBA" id="ARBA00023136"/>
    </source>
</evidence>
<dbReference type="RefSeq" id="WP_006907289.1">
    <property type="nucleotide sequence ID" value="NZ_GG665867.1"/>
</dbReference>
<keyword evidence="4" id="KW-1003">Cell membrane</keyword>
<name>C4GDY8_9FIRM</name>
<dbReference type="GO" id="GO:0005524">
    <property type="term" value="F:ATP binding"/>
    <property type="evidence" value="ECO:0007669"/>
    <property type="project" value="UniProtKB-KW"/>
</dbReference>
<keyword evidence="11" id="KW-1185">Reference proteome</keyword>
<organism evidence="10 11">
    <name type="scientific">Shuttleworthella satelles DSM 14600</name>
    <dbReference type="NCBI Taxonomy" id="626523"/>
    <lineage>
        <taxon>Bacteria</taxon>
        <taxon>Bacillati</taxon>
        <taxon>Bacillota</taxon>
        <taxon>Clostridia</taxon>
        <taxon>Lachnospirales</taxon>
        <taxon>Lachnospiraceae</taxon>
        <taxon>Shuttleworthella</taxon>
    </lineage>
</organism>
<dbReference type="InterPro" id="IPR003593">
    <property type="entry name" value="AAA+_ATPase"/>
</dbReference>
<gene>
    <name evidence="10" type="ORF">GCWU000342_02314</name>
</gene>
<protein>
    <submittedName>
        <fullName evidence="10">ABC transporter, ATP-binding protein</fullName>
    </submittedName>
</protein>
<dbReference type="Gene3D" id="3.40.50.300">
    <property type="entry name" value="P-loop containing nucleotide triphosphate hydrolases"/>
    <property type="match status" value="1"/>
</dbReference>
<dbReference type="SMART" id="SM00382">
    <property type="entry name" value="AAA"/>
    <property type="match status" value="1"/>
</dbReference>
<comment type="similarity">
    <text evidence="2">Belongs to the ABC transporter superfamily.</text>
</comment>
<evidence type="ECO:0000256" key="1">
    <source>
        <dbReference type="ARBA" id="ARBA00004202"/>
    </source>
</evidence>
<evidence type="ECO:0000256" key="7">
    <source>
        <dbReference type="ARBA" id="ARBA00022967"/>
    </source>
</evidence>
<evidence type="ECO:0000313" key="10">
    <source>
        <dbReference type="EMBL" id="EEP27617.1"/>
    </source>
</evidence>
<proteinExistence type="inferred from homology"/>